<feature type="domain" description="Serine-tRNA synthetase type1 N-terminal" evidence="2">
    <location>
        <begin position="3"/>
        <end position="116"/>
    </location>
</feature>
<gene>
    <name evidence="3" type="ORF">MHBO_004716</name>
</gene>
<dbReference type="InterPro" id="IPR045864">
    <property type="entry name" value="aa-tRNA-synth_II/BPL/LPL"/>
</dbReference>
<dbReference type="SUPFAM" id="SSF46589">
    <property type="entry name" value="tRNA-binding arm"/>
    <property type="match status" value="1"/>
</dbReference>
<evidence type="ECO:0000256" key="1">
    <source>
        <dbReference type="SAM" id="Coils"/>
    </source>
</evidence>
<evidence type="ECO:0000313" key="4">
    <source>
        <dbReference type="Proteomes" id="UP001439008"/>
    </source>
</evidence>
<dbReference type="PANTHER" id="PTHR11778">
    <property type="entry name" value="SERYL-TRNA SYNTHETASE"/>
    <property type="match status" value="1"/>
</dbReference>
<dbReference type="Pfam" id="PF02403">
    <property type="entry name" value="Seryl_tRNA_N"/>
    <property type="match status" value="1"/>
</dbReference>
<organism evidence="3 4">
    <name type="scientific">Bonamia ostreae</name>
    <dbReference type="NCBI Taxonomy" id="126728"/>
    <lineage>
        <taxon>Eukaryota</taxon>
        <taxon>Sar</taxon>
        <taxon>Rhizaria</taxon>
        <taxon>Endomyxa</taxon>
        <taxon>Ascetosporea</taxon>
        <taxon>Haplosporida</taxon>
        <taxon>Bonamia</taxon>
    </lineage>
</organism>
<dbReference type="InterPro" id="IPR010978">
    <property type="entry name" value="tRNA-bd_arm"/>
</dbReference>
<feature type="coiled-coil region" evidence="1">
    <location>
        <begin position="70"/>
        <end position="97"/>
    </location>
</feature>
<keyword evidence="1" id="KW-0175">Coiled coil</keyword>
<dbReference type="InterPro" id="IPR042103">
    <property type="entry name" value="SerRS_1_N_sf"/>
</dbReference>
<comment type="caution">
    <text evidence="3">The sequence shown here is derived from an EMBL/GenBank/DDBJ whole genome shotgun (WGS) entry which is preliminary data.</text>
</comment>
<dbReference type="InterPro" id="IPR002317">
    <property type="entry name" value="Ser-tRNA-ligase_type_1"/>
</dbReference>
<reference evidence="3 4" key="1">
    <citation type="journal article" date="2024" name="BMC Biol.">
        <title>Comparative genomics of Ascetosporea gives new insight into the evolutionary basis for animal parasitism in Rhizaria.</title>
        <authorList>
            <person name="Hiltunen Thoren M."/>
            <person name="Onut-Brannstrom I."/>
            <person name="Alfjorden A."/>
            <person name="Peckova H."/>
            <person name="Swords F."/>
            <person name="Hooper C."/>
            <person name="Holzer A.S."/>
            <person name="Bass D."/>
            <person name="Burki F."/>
        </authorList>
    </citation>
    <scope>NUCLEOTIDE SEQUENCE [LARGE SCALE GENOMIC DNA]</scope>
    <source>
        <strain evidence="3">20-A016</strain>
    </source>
</reference>
<evidence type="ECO:0000259" key="2">
    <source>
        <dbReference type="Pfam" id="PF02403"/>
    </source>
</evidence>
<dbReference type="Gene3D" id="1.10.287.40">
    <property type="entry name" value="Serine-tRNA synthetase, tRNA binding domain"/>
    <property type="match status" value="1"/>
</dbReference>
<keyword evidence="4" id="KW-1185">Reference proteome</keyword>
<evidence type="ECO:0000313" key="3">
    <source>
        <dbReference type="EMBL" id="MES1923171.1"/>
    </source>
</evidence>
<accession>A0ABV2AUR0</accession>
<dbReference type="EMBL" id="JBDODL010004985">
    <property type="protein sequence ID" value="MES1923171.1"/>
    <property type="molecule type" value="Genomic_DNA"/>
</dbReference>
<dbReference type="Proteomes" id="UP001439008">
    <property type="component" value="Unassembled WGS sequence"/>
</dbReference>
<sequence>MPLDIEMFRDVNGDSVKKLKESQRRRFKDEKEIDLIIQQDKICRESVRALDTKRRDFSALNKQIFASTKDKTATKKIEDERKKLKSLKMEIKQSETDLLAKIEKRTKMLNAIGNIVSDEVPVSNDEKDNLVIKSHGELKMPLPEDKMLHHHELLYRIGGYEPEKGAAVAGHRGYFLTVFHIF</sequence>
<dbReference type="InterPro" id="IPR015866">
    <property type="entry name" value="Ser-tRNA-synth_1_N"/>
</dbReference>
<dbReference type="Gene3D" id="3.30.930.10">
    <property type="entry name" value="Bira Bifunctional Protein, Domain 2"/>
    <property type="match status" value="1"/>
</dbReference>
<protein>
    <recommendedName>
        <fullName evidence="2">Serine-tRNA synthetase type1 N-terminal domain-containing protein</fullName>
    </recommendedName>
</protein>
<name>A0ABV2AUR0_9EUKA</name>
<proteinExistence type="predicted"/>